<feature type="domain" description="HAMP" evidence="12">
    <location>
        <begin position="186"/>
        <end position="239"/>
    </location>
</feature>
<dbReference type="SMART" id="SM00304">
    <property type="entry name" value="HAMP"/>
    <property type="match status" value="1"/>
</dbReference>
<evidence type="ECO:0000256" key="8">
    <source>
        <dbReference type="ARBA" id="ARBA00022840"/>
    </source>
</evidence>
<keyword evidence="8" id="KW-0067">ATP-binding</keyword>
<dbReference type="SMART" id="SM00388">
    <property type="entry name" value="HisKA"/>
    <property type="match status" value="1"/>
</dbReference>
<keyword evidence="10" id="KW-0812">Transmembrane</keyword>
<evidence type="ECO:0000256" key="3">
    <source>
        <dbReference type="ARBA" id="ARBA00012438"/>
    </source>
</evidence>
<reference evidence="13" key="1">
    <citation type="journal article" date="2020" name="mSystems">
        <title>Genome- and Community-Level Interaction Insights into Carbon Utilization and Element Cycling Functions of Hydrothermarchaeota in Hydrothermal Sediment.</title>
        <authorList>
            <person name="Zhou Z."/>
            <person name="Liu Y."/>
            <person name="Xu W."/>
            <person name="Pan J."/>
            <person name="Luo Z.H."/>
            <person name="Li M."/>
        </authorList>
    </citation>
    <scope>NUCLEOTIDE SEQUENCE [LARGE SCALE GENOMIC DNA]</scope>
    <source>
        <strain evidence="13">SpSt-477</strain>
    </source>
</reference>
<dbReference type="InterPro" id="IPR003661">
    <property type="entry name" value="HisK_dim/P_dom"/>
</dbReference>
<evidence type="ECO:0000256" key="5">
    <source>
        <dbReference type="ARBA" id="ARBA00022679"/>
    </source>
</evidence>
<dbReference type="PANTHER" id="PTHR43065:SF46">
    <property type="entry name" value="C4-DICARBOXYLATE TRANSPORT SENSOR PROTEIN DCTB"/>
    <property type="match status" value="1"/>
</dbReference>
<dbReference type="PROSITE" id="PS50109">
    <property type="entry name" value="HIS_KIN"/>
    <property type="match status" value="1"/>
</dbReference>
<accession>A0A7C4RH35</accession>
<evidence type="ECO:0000256" key="2">
    <source>
        <dbReference type="ARBA" id="ARBA00004370"/>
    </source>
</evidence>
<evidence type="ECO:0000256" key="4">
    <source>
        <dbReference type="ARBA" id="ARBA00022553"/>
    </source>
</evidence>
<dbReference type="PANTHER" id="PTHR43065">
    <property type="entry name" value="SENSOR HISTIDINE KINASE"/>
    <property type="match status" value="1"/>
</dbReference>
<dbReference type="EMBL" id="DSUH01000053">
    <property type="protein sequence ID" value="HGU31689.1"/>
    <property type="molecule type" value="Genomic_DNA"/>
</dbReference>
<keyword evidence="10" id="KW-1133">Transmembrane helix</keyword>
<dbReference type="Pfam" id="PF02518">
    <property type="entry name" value="HATPase_c"/>
    <property type="match status" value="1"/>
</dbReference>
<feature type="transmembrane region" description="Helical" evidence="10">
    <location>
        <begin position="9"/>
        <end position="29"/>
    </location>
</feature>
<evidence type="ECO:0000313" key="13">
    <source>
        <dbReference type="EMBL" id="HGU31689.1"/>
    </source>
</evidence>
<comment type="catalytic activity">
    <reaction evidence="1">
        <text>ATP + protein L-histidine = ADP + protein N-phospho-L-histidine.</text>
        <dbReference type="EC" id="2.7.13.3"/>
    </reaction>
</comment>
<dbReference type="EC" id="2.7.13.3" evidence="3"/>
<dbReference type="GO" id="GO:0000155">
    <property type="term" value="F:phosphorelay sensor kinase activity"/>
    <property type="evidence" value="ECO:0007669"/>
    <property type="project" value="InterPro"/>
</dbReference>
<dbReference type="CDD" id="cd00082">
    <property type="entry name" value="HisKA"/>
    <property type="match status" value="1"/>
</dbReference>
<keyword evidence="4" id="KW-0597">Phosphoprotein</keyword>
<evidence type="ECO:0000256" key="7">
    <source>
        <dbReference type="ARBA" id="ARBA00022777"/>
    </source>
</evidence>
<dbReference type="InterPro" id="IPR004358">
    <property type="entry name" value="Sig_transdc_His_kin-like_C"/>
</dbReference>
<evidence type="ECO:0000256" key="6">
    <source>
        <dbReference type="ARBA" id="ARBA00022741"/>
    </source>
</evidence>
<comment type="subcellular location">
    <subcellularLocation>
        <location evidence="2">Membrane</location>
    </subcellularLocation>
</comment>
<name>A0A7C4RH35_9BACT</name>
<keyword evidence="9" id="KW-0902">Two-component regulatory system</keyword>
<evidence type="ECO:0000256" key="1">
    <source>
        <dbReference type="ARBA" id="ARBA00000085"/>
    </source>
</evidence>
<protein>
    <recommendedName>
        <fullName evidence="3">histidine kinase</fullName>
        <ecNumber evidence="3">2.7.13.3</ecNumber>
    </recommendedName>
</protein>
<evidence type="ECO:0000259" key="12">
    <source>
        <dbReference type="PROSITE" id="PS50885"/>
    </source>
</evidence>
<evidence type="ECO:0000256" key="10">
    <source>
        <dbReference type="SAM" id="Phobius"/>
    </source>
</evidence>
<keyword evidence="10" id="KW-0472">Membrane</keyword>
<dbReference type="Gene3D" id="3.30.565.10">
    <property type="entry name" value="Histidine kinase-like ATPase, C-terminal domain"/>
    <property type="match status" value="1"/>
</dbReference>
<dbReference type="InterPro" id="IPR036890">
    <property type="entry name" value="HATPase_C_sf"/>
</dbReference>
<feature type="transmembrane region" description="Helical" evidence="10">
    <location>
        <begin position="163"/>
        <end position="185"/>
    </location>
</feature>
<dbReference type="InterPro" id="IPR005467">
    <property type="entry name" value="His_kinase_dom"/>
</dbReference>
<dbReference type="GO" id="GO:0016020">
    <property type="term" value="C:membrane"/>
    <property type="evidence" value="ECO:0007669"/>
    <property type="project" value="UniProtKB-SubCell"/>
</dbReference>
<organism evidence="13">
    <name type="scientific">Desulfatirhabdium butyrativorans</name>
    <dbReference type="NCBI Taxonomy" id="340467"/>
    <lineage>
        <taxon>Bacteria</taxon>
        <taxon>Pseudomonadati</taxon>
        <taxon>Thermodesulfobacteriota</taxon>
        <taxon>Desulfobacteria</taxon>
        <taxon>Desulfobacterales</taxon>
        <taxon>Desulfatirhabdiaceae</taxon>
        <taxon>Desulfatirhabdium</taxon>
    </lineage>
</organism>
<dbReference type="Gene3D" id="1.10.287.130">
    <property type="match status" value="1"/>
</dbReference>
<dbReference type="Pfam" id="PF00672">
    <property type="entry name" value="HAMP"/>
    <property type="match status" value="1"/>
</dbReference>
<dbReference type="CDD" id="cd06225">
    <property type="entry name" value="HAMP"/>
    <property type="match status" value="1"/>
</dbReference>
<dbReference type="SUPFAM" id="SSF55874">
    <property type="entry name" value="ATPase domain of HSP90 chaperone/DNA topoisomerase II/histidine kinase"/>
    <property type="match status" value="1"/>
</dbReference>
<proteinExistence type="predicted"/>
<dbReference type="InterPro" id="IPR036097">
    <property type="entry name" value="HisK_dim/P_sf"/>
</dbReference>
<keyword evidence="7 13" id="KW-0418">Kinase</keyword>
<gene>
    <name evidence="13" type="ORF">ENS29_02400</name>
</gene>
<dbReference type="InterPro" id="IPR003660">
    <property type="entry name" value="HAMP_dom"/>
</dbReference>
<dbReference type="SMART" id="SM00387">
    <property type="entry name" value="HATPase_c"/>
    <property type="match status" value="1"/>
</dbReference>
<evidence type="ECO:0000259" key="11">
    <source>
        <dbReference type="PROSITE" id="PS50109"/>
    </source>
</evidence>
<dbReference type="PROSITE" id="PS50885">
    <property type="entry name" value="HAMP"/>
    <property type="match status" value="1"/>
</dbReference>
<dbReference type="PRINTS" id="PR00344">
    <property type="entry name" value="BCTRLSENSOR"/>
</dbReference>
<dbReference type="Gene3D" id="6.10.340.10">
    <property type="match status" value="1"/>
</dbReference>
<keyword evidence="6" id="KW-0547">Nucleotide-binding</keyword>
<dbReference type="SUPFAM" id="SSF47384">
    <property type="entry name" value="Homodimeric domain of signal transducing histidine kinase"/>
    <property type="match status" value="1"/>
</dbReference>
<feature type="domain" description="Histidine kinase" evidence="11">
    <location>
        <begin position="256"/>
        <end position="469"/>
    </location>
</feature>
<comment type="caution">
    <text evidence="13">The sequence shown here is derived from an EMBL/GenBank/DDBJ whole genome shotgun (WGS) entry which is preliminary data.</text>
</comment>
<evidence type="ECO:0000256" key="9">
    <source>
        <dbReference type="ARBA" id="ARBA00023012"/>
    </source>
</evidence>
<dbReference type="SUPFAM" id="SSF158472">
    <property type="entry name" value="HAMP domain-like"/>
    <property type="match status" value="1"/>
</dbReference>
<keyword evidence="5" id="KW-0808">Transferase</keyword>
<sequence length="475" mass="54080">MVTTIRGRLIGAFCGFFVFVFGLAFFNWYSIVTIGQKLTVNEAFEDLFNDILEARRYEKNFFFYHDIDSLRENLVYLERIEKIISQSADDIVRVVGEEDYVRFRQDWTTYRTILQFAEQQGLQHLPQGQADQVRSMGKRIGDFAEHLVKRKRERIHLAVTRMLSVPIAFFCVSLILFALVGYLFFRKILRPLSLVQQTIGQVTDGNFHPIDYSEKEKDEISRLIHAFNQMAIELESKQEQLVQSRKIAAIGTFTAGIAHELNNPINNISLTAETFLEEFEETLTPEGRELILDMLNQAERAAEIIKNLLDFSRSEMPVMAPLDLKEVIQKTIRLVRNQTFLSGIKVNTVIEEGLPKIMGNTRNLEQIFLNLLLNAIQAMPQGGEIDLKAGLEPDNRQIRIDVKDTGSGIKPEQLEHIFEPFYTTKSVGRGTGLGLSVTYALVKKHNGHIEVQSELNVGTTFSIYLPVAPSDSVTA</sequence>
<dbReference type="AlphaFoldDB" id="A0A7C4RH35"/>
<dbReference type="Pfam" id="PF00512">
    <property type="entry name" value="HisKA"/>
    <property type="match status" value="1"/>
</dbReference>
<dbReference type="GO" id="GO:0005524">
    <property type="term" value="F:ATP binding"/>
    <property type="evidence" value="ECO:0007669"/>
    <property type="project" value="UniProtKB-KW"/>
</dbReference>
<dbReference type="InterPro" id="IPR003594">
    <property type="entry name" value="HATPase_dom"/>
</dbReference>